<dbReference type="KEGG" id="lxl:KDY119_03085"/>
<dbReference type="PANTHER" id="PTHR33164:SF57">
    <property type="entry name" value="MARR-FAMILY TRANSCRIPTIONAL REGULATOR"/>
    <property type="match status" value="1"/>
</dbReference>
<dbReference type="PROSITE" id="PS50995">
    <property type="entry name" value="HTH_MARR_2"/>
    <property type="match status" value="1"/>
</dbReference>
<dbReference type="AlphaFoldDB" id="A0A5P9QDL2"/>
<evidence type="ECO:0000259" key="2">
    <source>
        <dbReference type="PROSITE" id="PS50995"/>
    </source>
</evidence>
<evidence type="ECO:0000313" key="3">
    <source>
        <dbReference type="EMBL" id="QFU99554.1"/>
    </source>
</evidence>
<feature type="domain" description="HTH marR-type" evidence="2">
    <location>
        <begin position="29"/>
        <end position="159"/>
    </location>
</feature>
<feature type="region of interest" description="Disordered" evidence="1">
    <location>
        <begin position="1"/>
        <end position="22"/>
    </location>
</feature>
<dbReference type="EMBL" id="CP045529">
    <property type="protein sequence ID" value="QFU99554.1"/>
    <property type="molecule type" value="Genomic_DNA"/>
</dbReference>
<reference evidence="3 4" key="1">
    <citation type="submission" date="2019-10" db="EMBL/GenBank/DDBJ databases">
        <title>Genome sequence of Luteimicrobium xylanilyticum HY-24.</title>
        <authorList>
            <person name="Kim D.Y."/>
            <person name="Park H.-Y."/>
        </authorList>
    </citation>
    <scope>NUCLEOTIDE SEQUENCE [LARGE SCALE GENOMIC DNA]</scope>
    <source>
        <strain evidence="3 4">HY-24</strain>
    </source>
</reference>
<dbReference type="Proteomes" id="UP000326702">
    <property type="component" value="Chromosome"/>
</dbReference>
<dbReference type="Pfam" id="PF12802">
    <property type="entry name" value="MarR_2"/>
    <property type="match status" value="1"/>
</dbReference>
<keyword evidence="4" id="KW-1185">Reference proteome</keyword>
<dbReference type="PRINTS" id="PR00598">
    <property type="entry name" value="HTHMARR"/>
</dbReference>
<dbReference type="InterPro" id="IPR036390">
    <property type="entry name" value="WH_DNA-bd_sf"/>
</dbReference>
<name>A0A5P9QDL2_9MICO</name>
<proteinExistence type="predicted"/>
<dbReference type="CDD" id="cd00090">
    <property type="entry name" value="HTH_ARSR"/>
    <property type="match status" value="1"/>
</dbReference>
<dbReference type="SUPFAM" id="SSF46785">
    <property type="entry name" value="Winged helix' DNA-binding domain"/>
    <property type="match status" value="1"/>
</dbReference>
<dbReference type="Gene3D" id="1.10.10.10">
    <property type="entry name" value="Winged helix-like DNA-binding domain superfamily/Winged helix DNA-binding domain"/>
    <property type="match status" value="1"/>
</dbReference>
<protein>
    <recommendedName>
        <fullName evidence="2">HTH marR-type domain-containing protein</fullName>
    </recommendedName>
</protein>
<dbReference type="InterPro" id="IPR039422">
    <property type="entry name" value="MarR/SlyA-like"/>
</dbReference>
<dbReference type="GO" id="GO:0003700">
    <property type="term" value="F:DNA-binding transcription factor activity"/>
    <property type="evidence" value="ECO:0007669"/>
    <property type="project" value="InterPro"/>
</dbReference>
<organism evidence="3 4">
    <name type="scientific">Luteimicrobium xylanilyticum</name>
    <dbReference type="NCBI Taxonomy" id="1133546"/>
    <lineage>
        <taxon>Bacteria</taxon>
        <taxon>Bacillati</taxon>
        <taxon>Actinomycetota</taxon>
        <taxon>Actinomycetes</taxon>
        <taxon>Micrococcales</taxon>
        <taxon>Luteimicrobium</taxon>
    </lineage>
</organism>
<dbReference type="PANTHER" id="PTHR33164">
    <property type="entry name" value="TRANSCRIPTIONAL REGULATOR, MARR FAMILY"/>
    <property type="match status" value="1"/>
</dbReference>
<accession>A0A5P9QDL2</accession>
<dbReference type="InterPro" id="IPR011991">
    <property type="entry name" value="ArsR-like_HTH"/>
</dbReference>
<evidence type="ECO:0000313" key="4">
    <source>
        <dbReference type="Proteomes" id="UP000326702"/>
    </source>
</evidence>
<dbReference type="InterPro" id="IPR036388">
    <property type="entry name" value="WH-like_DNA-bd_sf"/>
</dbReference>
<dbReference type="SMART" id="SM00347">
    <property type="entry name" value="HTH_MARR"/>
    <property type="match status" value="1"/>
</dbReference>
<dbReference type="GO" id="GO:0006950">
    <property type="term" value="P:response to stress"/>
    <property type="evidence" value="ECO:0007669"/>
    <property type="project" value="TreeGrafter"/>
</dbReference>
<dbReference type="InterPro" id="IPR000835">
    <property type="entry name" value="HTH_MarR-typ"/>
</dbReference>
<sequence>MVRMTTGSTAGPTPATTGDAARTPLNRVEQELRVVLRRAAAAQAELARRIHPDLDASAYPLLAIIAAEPGVHATELARRFGIGRATISRQLSRLDELGLIHRAVDPEDNRGQLLTASESGHAHVEAARAARLQYLSEVFADWPDDDVSTLADLLARYSASVDEVRGRSAE</sequence>
<evidence type="ECO:0000256" key="1">
    <source>
        <dbReference type="SAM" id="MobiDB-lite"/>
    </source>
</evidence>
<gene>
    <name evidence="3" type="ORF">KDY119_03085</name>
</gene>